<keyword evidence="2" id="KW-1185">Reference proteome</keyword>
<dbReference type="Proteomes" id="UP000573603">
    <property type="component" value="Unassembled WGS sequence"/>
</dbReference>
<accession>A0A8H5DRF2</accession>
<proteinExistence type="predicted"/>
<dbReference type="EMBL" id="JABEVY010000429">
    <property type="protein sequence ID" value="KAF5232912.1"/>
    <property type="molecule type" value="Genomic_DNA"/>
</dbReference>
<sequence>MGTKCEDPMNIRINALRIVDDSPVDARLELQDAISDFNQAVGSAQLRGQRLVALLNDPHVVYKASEEELFKVRTNVNRITKSAQSVTGAIDRSLVEIITSRITSRGRHVDGLLEHFKAKLDEIARATLDKIDDRLESEWRIVEECYNQARDPSGSLDPGLYCFQQAKVEYYWLRLSNKPEFGNKDRSNRVPNHPLTIEQRTELDQEWKAGIRNEWNDFWIRTLSNCVLGPTLFYPVGVSPTATVHRSLEDIPQYLFRVYDSKSSGLNSATVFASDHSLVPNGAPASKVDLFSLSDDRVSDMLHHHLEKKNCFCGRGPLSNGDISDNLVSWTSSFMYASSTQYGSLMSAVPLPPMFISA</sequence>
<name>A0A8H5DRF2_9HYPO</name>
<reference evidence="1 2" key="1">
    <citation type="journal article" date="2020" name="BMC Genomics">
        <title>Correction to: Identification and distribution of gene clusters required for synthesis of sphingolipid metabolism inhibitors in diverse species of the filamentous fungus Fusarium.</title>
        <authorList>
            <person name="Kim H.S."/>
            <person name="Lohmar J.M."/>
            <person name="Busman M."/>
            <person name="Brown D.W."/>
            <person name="Naumann T.A."/>
            <person name="Divon H.H."/>
            <person name="Lysoe E."/>
            <person name="Uhlig S."/>
            <person name="Proctor R.H."/>
        </authorList>
    </citation>
    <scope>NUCLEOTIDE SEQUENCE [LARGE SCALE GENOMIC DNA]</scope>
    <source>
        <strain evidence="1 2">NRRL 25214</strain>
    </source>
</reference>
<dbReference type="AlphaFoldDB" id="A0A8H5DRF2"/>
<comment type="caution">
    <text evidence="1">The sequence shown here is derived from an EMBL/GenBank/DDBJ whole genome shotgun (WGS) entry which is preliminary data.</text>
</comment>
<organism evidence="1 2">
    <name type="scientific">Fusarium anthophilum</name>
    <dbReference type="NCBI Taxonomy" id="48485"/>
    <lineage>
        <taxon>Eukaryota</taxon>
        <taxon>Fungi</taxon>
        <taxon>Dikarya</taxon>
        <taxon>Ascomycota</taxon>
        <taxon>Pezizomycotina</taxon>
        <taxon>Sordariomycetes</taxon>
        <taxon>Hypocreomycetidae</taxon>
        <taxon>Hypocreales</taxon>
        <taxon>Nectriaceae</taxon>
        <taxon>Fusarium</taxon>
        <taxon>Fusarium fujikuroi species complex</taxon>
    </lineage>
</organism>
<protein>
    <submittedName>
        <fullName evidence="1">Uncharacterized protein</fullName>
    </submittedName>
</protein>
<evidence type="ECO:0000313" key="2">
    <source>
        <dbReference type="Proteomes" id="UP000573603"/>
    </source>
</evidence>
<gene>
    <name evidence="1" type="ORF">FANTH_12759</name>
</gene>
<evidence type="ECO:0000313" key="1">
    <source>
        <dbReference type="EMBL" id="KAF5232912.1"/>
    </source>
</evidence>